<gene>
    <name evidence="2" type="ORF">EBO15_20680</name>
</gene>
<evidence type="ECO:0000313" key="3">
    <source>
        <dbReference type="Proteomes" id="UP000282674"/>
    </source>
</evidence>
<proteinExistence type="predicted"/>
<feature type="compositionally biased region" description="Polar residues" evidence="1">
    <location>
        <begin position="107"/>
        <end position="116"/>
    </location>
</feature>
<dbReference type="OrthoDB" id="4196808at2"/>
<name>A0A3M2M127_9ACTN</name>
<protein>
    <submittedName>
        <fullName evidence="2">Uncharacterized protein</fullName>
    </submittedName>
</protein>
<evidence type="ECO:0000256" key="1">
    <source>
        <dbReference type="SAM" id="MobiDB-lite"/>
    </source>
</evidence>
<dbReference type="EMBL" id="RFFG01000036">
    <property type="protein sequence ID" value="RMI42125.1"/>
    <property type="molecule type" value="Genomic_DNA"/>
</dbReference>
<organism evidence="2 3">
    <name type="scientific">Actinomadura harenae</name>
    <dbReference type="NCBI Taxonomy" id="2483351"/>
    <lineage>
        <taxon>Bacteria</taxon>
        <taxon>Bacillati</taxon>
        <taxon>Actinomycetota</taxon>
        <taxon>Actinomycetes</taxon>
        <taxon>Streptosporangiales</taxon>
        <taxon>Thermomonosporaceae</taxon>
        <taxon>Actinomadura</taxon>
    </lineage>
</organism>
<comment type="caution">
    <text evidence="2">The sequence shown here is derived from an EMBL/GenBank/DDBJ whole genome shotgun (WGS) entry which is preliminary data.</text>
</comment>
<dbReference type="Proteomes" id="UP000282674">
    <property type="component" value="Unassembled WGS sequence"/>
</dbReference>
<dbReference type="AlphaFoldDB" id="A0A3M2M127"/>
<evidence type="ECO:0000313" key="2">
    <source>
        <dbReference type="EMBL" id="RMI42125.1"/>
    </source>
</evidence>
<keyword evidence="3" id="KW-1185">Reference proteome</keyword>
<accession>A0A3M2M127</accession>
<sequence length="171" mass="18418">MLGCPVPIEQVVARSDHAVVALQQAIAFPEGCRLGVQLAVRRGSMDRARWTRLVDRHSNGDPDVIPADGDLTFGVRFPDGSEAATAGGTFRKRAHPTGQPNPPTLIETGSGSSSGDQLYESDRQLWLWPLPPPGPFQFVIEWRILGIDTTAATLDGALIVQAAAHATPYWP</sequence>
<feature type="region of interest" description="Disordered" evidence="1">
    <location>
        <begin position="84"/>
        <end position="117"/>
    </location>
</feature>
<reference evidence="2 3" key="1">
    <citation type="submission" date="2018-10" db="EMBL/GenBank/DDBJ databases">
        <title>Isolation from soil.</title>
        <authorList>
            <person name="Hu J."/>
        </authorList>
    </citation>
    <scope>NUCLEOTIDE SEQUENCE [LARGE SCALE GENOMIC DNA]</scope>
    <source>
        <strain evidence="2 3">NEAU-Ht49</strain>
    </source>
</reference>